<protein>
    <recommendedName>
        <fullName evidence="3">Heterokaryon incompatibility domain-containing protein</fullName>
    </recommendedName>
</protein>
<dbReference type="InterPro" id="IPR010730">
    <property type="entry name" value="HET"/>
</dbReference>
<dbReference type="Proteomes" id="UP001642720">
    <property type="component" value="Unassembled WGS sequence"/>
</dbReference>
<dbReference type="RefSeq" id="XP_073560840.1">
    <property type="nucleotide sequence ID" value="XM_073701448.1"/>
</dbReference>
<evidence type="ECO:0000313" key="4">
    <source>
        <dbReference type="EMBL" id="TFB04639.1"/>
    </source>
</evidence>
<dbReference type="InterPro" id="IPR052895">
    <property type="entry name" value="HetReg/Transcr_Mod"/>
</dbReference>
<reference evidence="4 5" key="1">
    <citation type="submission" date="2018-01" db="EMBL/GenBank/DDBJ databases">
        <title>Genome characterization of the sugarcane-associated fungus Trichoderma ghanense CCMA-1212 and their application in lignocelulose bioconversion.</title>
        <authorList>
            <person name="Steindorff A.S."/>
            <person name="Mendes T.D."/>
            <person name="Vilela E.S.D."/>
            <person name="Rodrigues D.S."/>
            <person name="Formighieri E.F."/>
            <person name="Melo I.S."/>
            <person name="Favaro L.C.L."/>
        </authorList>
    </citation>
    <scope>NUCLEOTIDE SEQUENCE [LARGE SCALE GENOMIC DNA]</scope>
    <source>
        <strain evidence="4 5">CCMA-1212</strain>
    </source>
</reference>
<evidence type="ECO:0000313" key="5">
    <source>
        <dbReference type="Proteomes" id="UP001642720"/>
    </source>
</evidence>
<dbReference type="GeneID" id="300575898"/>
<feature type="compositionally biased region" description="Basic and acidic residues" evidence="1">
    <location>
        <begin position="762"/>
        <end position="771"/>
    </location>
</feature>
<feature type="transmembrane region" description="Helical" evidence="2">
    <location>
        <begin position="788"/>
        <end position="807"/>
    </location>
</feature>
<keyword evidence="2" id="KW-1133">Transmembrane helix</keyword>
<evidence type="ECO:0000256" key="2">
    <source>
        <dbReference type="SAM" id="Phobius"/>
    </source>
</evidence>
<gene>
    <name evidence="4" type="ORF">CCMA1212_004132</name>
</gene>
<name>A0ABY2H9K6_9HYPO</name>
<keyword evidence="2" id="KW-0472">Membrane</keyword>
<organism evidence="4 5">
    <name type="scientific">Trichoderma ghanense</name>
    <dbReference type="NCBI Taxonomy" id="65468"/>
    <lineage>
        <taxon>Eukaryota</taxon>
        <taxon>Fungi</taxon>
        <taxon>Dikarya</taxon>
        <taxon>Ascomycota</taxon>
        <taxon>Pezizomycotina</taxon>
        <taxon>Sordariomycetes</taxon>
        <taxon>Hypocreomycetidae</taxon>
        <taxon>Hypocreales</taxon>
        <taxon>Hypocreaceae</taxon>
        <taxon>Trichoderma</taxon>
    </lineage>
</organism>
<feature type="region of interest" description="Disordered" evidence="1">
    <location>
        <begin position="746"/>
        <end position="778"/>
    </location>
</feature>
<keyword evidence="5" id="KW-1185">Reference proteome</keyword>
<feature type="domain" description="Heterokaryon incompatibility" evidence="3">
    <location>
        <begin position="84"/>
        <end position="246"/>
    </location>
</feature>
<dbReference type="PANTHER" id="PTHR24148:SF64">
    <property type="entry name" value="HETEROKARYON INCOMPATIBILITY DOMAIN-CONTAINING PROTEIN"/>
    <property type="match status" value="1"/>
</dbReference>
<comment type="caution">
    <text evidence="4">The sequence shown here is derived from an EMBL/GenBank/DDBJ whole genome shotgun (WGS) entry which is preliminary data.</text>
</comment>
<dbReference type="PANTHER" id="PTHR24148">
    <property type="entry name" value="ANKYRIN REPEAT DOMAIN-CONTAINING PROTEIN 39 HOMOLOG-RELATED"/>
    <property type="match status" value="1"/>
</dbReference>
<accession>A0ABY2H9K6</accession>
<proteinExistence type="predicted"/>
<keyword evidence="2" id="KW-0812">Transmembrane</keyword>
<evidence type="ECO:0000256" key="1">
    <source>
        <dbReference type="SAM" id="MobiDB-lite"/>
    </source>
</evidence>
<evidence type="ECO:0000259" key="3">
    <source>
        <dbReference type="Pfam" id="PF06985"/>
    </source>
</evidence>
<sequence>MTPAATKSSSPRGQLLDLNTSLSRLWTNTRAPNIDTGVLEPIFIARAVPCCHDPSSCPVPTTEPHLVIYYDQVEITHAAAVAAVAISYTWGKFNRRKVAIGHRSLDSGPGDQIFLKLGIKPGDQIFLELGIEWNTADLQNCLVSLSKNHGGFWMDQLCMPQKKKDVQRTLKMIPIIYRSLDVVALMTGAFCGCLQQWTGQMLNELESRSMTHDQINELYHDTMLKFRCVNSVGLDSWFDRLWTRQELMYSRRITVLRSSQTQAPCVTREAEADQLQGFARLIYEEKMEACGSTRDAYDVVEFVKVRYLQNAMNSMTAYCRYGNPDYTDQVNAAVMFSRFMRGETIENPQRQISAGDTNARLQSFLYELGMLGQSSRKATKARDYVIAVWVDCPNYNPPDEYKSMSLPALLEDAIVQLENNFGISPASNAPTGLFGNREGGLWRPTTYLPESVGSDTRESDTREIYGVLTKAHNVPVFEKSIPLVSLGPNSMSVSSRAAPYSEVFGNSSTADVLTCLRPLVAQFPLHILSRVVNRMLGENDSVGTINMTEHDLLDTLFLRFLLGPYVPDRPAGLDYPSGWSLPEVNHHDIVYKLVTSALGLPLDACRNAHLEVMLSLQHPPCIGLFKPSVSQACHRPLPSLDERMRTSHIHGHQYATLCTARDHFETGCSLLETAFVKVGPPAVLEVVGIWVPIKHTPLDEVQVLAQAFGRDARLGRSHGHQGVEYQTGDELLGYTMHEVPQSLQAEMRTRGNQDAEQSDGGGRSHDKREDEQNGGAVDIGRRHQISPVAVALLFFAIAGVLVIDFLGSRTIFQPQRLREMPADSWEMCMVGPSYWKQQKKGAGRATF</sequence>
<dbReference type="Pfam" id="PF06985">
    <property type="entry name" value="HET"/>
    <property type="match status" value="1"/>
</dbReference>
<dbReference type="EMBL" id="PPTA01000004">
    <property type="protein sequence ID" value="TFB04639.1"/>
    <property type="molecule type" value="Genomic_DNA"/>
</dbReference>